<proteinExistence type="predicted"/>
<dbReference type="EMBL" id="NBNE01005259">
    <property type="protein sequence ID" value="OWZ03903.1"/>
    <property type="molecule type" value="Genomic_DNA"/>
</dbReference>
<gene>
    <name evidence="1" type="ORF">PHMEG_00024287</name>
</gene>
<name>A0A225VEU4_9STRA</name>
<reference evidence="2" key="1">
    <citation type="submission" date="2017-03" db="EMBL/GenBank/DDBJ databases">
        <title>Phytopthora megakarya and P. palmivora, two closely related causual agents of cacao black pod achieved similar genome size and gene model numbers by different mechanisms.</title>
        <authorList>
            <person name="Ali S."/>
            <person name="Shao J."/>
            <person name="Larry D.J."/>
            <person name="Kronmiller B."/>
            <person name="Shen D."/>
            <person name="Strem M.D."/>
            <person name="Melnick R.L."/>
            <person name="Guiltinan M.J."/>
            <person name="Tyler B.M."/>
            <person name="Meinhardt L.W."/>
            <person name="Bailey B.A."/>
        </authorList>
    </citation>
    <scope>NUCLEOTIDE SEQUENCE [LARGE SCALE GENOMIC DNA]</scope>
    <source>
        <strain evidence="2">zdho120</strain>
    </source>
</reference>
<dbReference type="OrthoDB" id="116465at2759"/>
<protein>
    <submittedName>
        <fullName evidence="1">RxLR effector protein</fullName>
    </submittedName>
</protein>
<organism evidence="1 2">
    <name type="scientific">Phytophthora megakarya</name>
    <dbReference type="NCBI Taxonomy" id="4795"/>
    <lineage>
        <taxon>Eukaryota</taxon>
        <taxon>Sar</taxon>
        <taxon>Stramenopiles</taxon>
        <taxon>Oomycota</taxon>
        <taxon>Peronosporomycetes</taxon>
        <taxon>Peronosporales</taxon>
        <taxon>Peronosporaceae</taxon>
        <taxon>Phytophthora</taxon>
    </lineage>
</organism>
<accession>A0A225VEU4</accession>
<dbReference type="Proteomes" id="UP000198211">
    <property type="component" value="Unassembled WGS sequence"/>
</dbReference>
<comment type="caution">
    <text evidence="1">The sequence shown here is derived from an EMBL/GenBank/DDBJ whole genome shotgun (WGS) entry which is preliminary data.</text>
</comment>
<evidence type="ECO:0000313" key="1">
    <source>
        <dbReference type="EMBL" id="OWZ03903.1"/>
    </source>
</evidence>
<sequence>MLRSSTISNENDEERVVPSMGTVTAPLKTGAKKLVDAWRVRAWVRKKHSVDDVWQMLQLKGDLDEIIANPKLELLDTYVKLFNKKYKQEESVVGMLSLRYGDDNVMMTLLKARQVDNHGIAAKLQFMQLKEWFIKGKSVNDVFNILKIGDDGPKFMENPKLRLLDEYIGLFNFKNPHEKTDYFTALTNGFGGEGQFVIVLSKATENPTMGAQALDYQEHLFDMWIKSGVKPENFIKRIYNVDEKKLAVDSDEKHIANLFKKFYDEDLGLDQIPRVIDPRW</sequence>
<evidence type="ECO:0000313" key="2">
    <source>
        <dbReference type="Proteomes" id="UP000198211"/>
    </source>
</evidence>
<keyword evidence="2" id="KW-1185">Reference proteome</keyword>
<dbReference type="AlphaFoldDB" id="A0A225VEU4"/>